<comment type="caution">
    <text evidence="7">The sequence shown here is derived from an EMBL/GenBank/DDBJ whole genome shotgun (WGS) entry which is preliminary data.</text>
</comment>
<dbReference type="NCBIfam" id="TIGR02937">
    <property type="entry name" value="sigma70-ECF"/>
    <property type="match status" value="1"/>
</dbReference>
<dbReference type="InterPro" id="IPR013324">
    <property type="entry name" value="RNA_pol_sigma_r3/r4-like"/>
</dbReference>
<dbReference type="SUPFAM" id="SSF88659">
    <property type="entry name" value="Sigma3 and sigma4 domains of RNA polymerase sigma factors"/>
    <property type="match status" value="1"/>
</dbReference>
<feature type="domain" description="RNA polymerase sigma factor 70 region 4 type 2" evidence="6">
    <location>
        <begin position="115"/>
        <end position="157"/>
    </location>
</feature>
<dbReference type="AlphaFoldDB" id="A0A0C3NEW2"/>
<comment type="similarity">
    <text evidence="1">Belongs to the sigma-70 factor family. ECF subfamily.</text>
</comment>
<evidence type="ECO:0000256" key="3">
    <source>
        <dbReference type="ARBA" id="ARBA00023082"/>
    </source>
</evidence>
<name>A0A0C3NEW2_9PORP</name>
<dbReference type="EMBL" id="JPIU01000038">
    <property type="protein sequence ID" value="KIO44677.1"/>
    <property type="molecule type" value="Genomic_DNA"/>
</dbReference>
<evidence type="ECO:0000256" key="2">
    <source>
        <dbReference type="ARBA" id="ARBA00023015"/>
    </source>
</evidence>
<sequence length="179" mass="21421">MVELARVYLGNSQNFKTQYEIHFTALKFFAMRYVGDEEVACDLIQDMFVKLWERKESFENDQVLKTYLYRAVRNNCLTYIRDKRRMEKRLEDHQEEDTEESFVTKVMEAEVYALINEIFEELPDACKKVYSRSLEGKSHQEISEELHIAINTIKRHKNNANHYLRERLEKILSLVLSLS</sequence>
<dbReference type="InterPro" id="IPR013325">
    <property type="entry name" value="RNA_pol_sigma_r2"/>
</dbReference>
<evidence type="ECO:0000313" key="9">
    <source>
        <dbReference type="Proteomes" id="UP000031937"/>
    </source>
</evidence>
<dbReference type="Proteomes" id="UP000031937">
    <property type="component" value="Unassembled WGS sequence"/>
</dbReference>
<dbReference type="NCBIfam" id="TIGR02985">
    <property type="entry name" value="Sig70_bacteroi1"/>
    <property type="match status" value="1"/>
</dbReference>
<keyword evidence="10" id="KW-1185">Reference proteome</keyword>
<feature type="domain" description="RNA polymerase sigma-70 region 2" evidence="5">
    <location>
        <begin position="22"/>
        <end position="85"/>
    </location>
</feature>
<dbReference type="EMBL" id="JPIT01000015">
    <property type="protein sequence ID" value="KIO46406.1"/>
    <property type="molecule type" value="Genomic_DNA"/>
</dbReference>
<evidence type="ECO:0000259" key="5">
    <source>
        <dbReference type="Pfam" id="PF04542"/>
    </source>
</evidence>
<dbReference type="SUPFAM" id="SSF88946">
    <property type="entry name" value="Sigma2 domain of RNA polymerase sigma factors"/>
    <property type="match status" value="1"/>
</dbReference>
<evidence type="ECO:0000256" key="4">
    <source>
        <dbReference type="ARBA" id="ARBA00023163"/>
    </source>
</evidence>
<dbReference type="Proteomes" id="UP000031980">
    <property type="component" value="Unassembled WGS sequence"/>
</dbReference>
<dbReference type="GO" id="GO:0003677">
    <property type="term" value="F:DNA binding"/>
    <property type="evidence" value="ECO:0007669"/>
    <property type="project" value="InterPro"/>
</dbReference>
<evidence type="ECO:0000313" key="10">
    <source>
        <dbReference type="Proteomes" id="UP000031980"/>
    </source>
</evidence>
<keyword evidence="4" id="KW-0804">Transcription</keyword>
<dbReference type="GO" id="GO:0016987">
    <property type="term" value="F:sigma factor activity"/>
    <property type="evidence" value="ECO:0007669"/>
    <property type="project" value="UniProtKB-KW"/>
</dbReference>
<dbReference type="GO" id="GO:0006352">
    <property type="term" value="P:DNA-templated transcription initiation"/>
    <property type="evidence" value="ECO:0007669"/>
    <property type="project" value="InterPro"/>
</dbReference>
<keyword evidence="3" id="KW-0731">Sigma factor</keyword>
<reference evidence="8 9" key="2">
    <citation type="submission" date="2014-07" db="EMBL/GenBank/DDBJ databases">
        <title>Porphyromonadaceae bacterium OUH 334697 = ATCC BAA-2682 = DSM 28341 draft genome.</title>
        <authorList>
            <person name="Sydenham T.V."/>
            <person name="Hasman H."/>
            <person name="Justesen U.S."/>
        </authorList>
    </citation>
    <scope>NUCLEOTIDE SEQUENCE [LARGE SCALE GENOMIC DNA]</scope>
    <source>
        <strain evidence="8 9">OUH 334697</strain>
    </source>
</reference>
<proteinExistence type="inferred from homology"/>
<dbReference type="OrthoDB" id="1493347at2"/>
<dbReference type="Gene3D" id="1.10.10.10">
    <property type="entry name" value="Winged helix-like DNA-binding domain superfamily/Winged helix DNA-binding domain"/>
    <property type="match status" value="1"/>
</dbReference>
<organism evidence="7 10">
    <name type="scientific">Sanguibacteroides justesenii</name>
    <dbReference type="NCBI Taxonomy" id="1547597"/>
    <lineage>
        <taxon>Bacteria</taxon>
        <taxon>Pseudomonadati</taxon>
        <taxon>Bacteroidota</taxon>
        <taxon>Bacteroidia</taxon>
        <taxon>Bacteroidales</taxon>
        <taxon>Porphyromonadaceae</taxon>
        <taxon>Sanguibacteroides</taxon>
    </lineage>
</organism>
<dbReference type="Pfam" id="PF08281">
    <property type="entry name" value="Sigma70_r4_2"/>
    <property type="match status" value="1"/>
</dbReference>
<dbReference type="InterPro" id="IPR014327">
    <property type="entry name" value="RNA_pol_sigma70_bacteroid"/>
</dbReference>
<accession>A0A0C3NEW2</accession>
<dbReference type="InterPro" id="IPR007627">
    <property type="entry name" value="RNA_pol_sigma70_r2"/>
</dbReference>
<evidence type="ECO:0000256" key="1">
    <source>
        <dbReference type="ARBA" id="ARBA00010641"/>
    </source>
</evidence>
<dbReference type="InterPro" id="IPR014284">
    <property type="entry name" value="RNA_pol_sigma-70_dom"/>
</dbReference>
<dbReference type="InterPro" id="IPR039425">
    <property type="entry name" value="RNA_pol_sigma-70-like"/>
</dbReference>
<dbReference type="PANTHER" id="PTHR43133">
    <property type="entry name" value="RNA POLYMERASE ECF-TYPE SIGMA FACTO"/>
    <property type="match status" value="1"/>
</dbReference>
<dbReference type="RefSeq" id="WP_041502723.1">
    <property type="nucleotide sequence ID" value="NZ_JPIT01000015.1"/>
</dbReference>
<dbReference type="Gene3D" id="1.10.1740.10">
    <property type="match status" value="1"/>
</dbReference>
<evidence type="ECO:0000259" key="6">
    <source>
        <dbReference type="Pfam" id="PF08281"/>
    </source>
</evidence>
<dbReference type="PANTHER" id="PTHR43133:SF46">
    <property type="entry name" value="RNA POLYMERASE SIGMA-70 FACTOR ECF SUBFAMILY"/>
    <property type="match status" value="1"/>
</dbReference>
<dbReference type="InterPro" id="IPR036388">
    <property type="entry name" value="WH-like_DNA-bd_sf"/>
</dbReference>
<gene>
    <name evidence="7" type="ORF">BA92_06465</name>
    <name evidence="8" type="ORF">IE90_04560</name>
</gene>
<protein>
    <submittedName>
        <fullName evidence="7">Uncharacterized protein</fullName>
    </submittedName>
</protein>
<dbReference type="InterPro" id="IPR013249">
    <property type="entry name" value="RNA_pol_sigma70_r4_t2"/>
</dbReference>
<evidence type="ECO:0000313" key="7">
    <source>
        <dbReference type="EMBL" id="KIO44677.1"/>
    </source>
</evidence>
<evidence type="ECO:0000313" key="8">
    <source>
        <dbReference type="EMBL" id="KIO46406.1"/>
    </source>
</evidence>
<reference evidence="7 10" key="1">
    <citation type="submission" date="2014-07" db="EMBL/GenBank/DDBJ databases">
        <title>Porphyromonadaceae bacterium OUH 308042 = ATCC BAA-2681 = DSM 28342 draft genome.</title>
        <authorList>
            <person name="Sydenham T.V."/>
            <person name="Hasman H."/>
            <person name="Justensen U.S."/>
        </authorList>
    </citation>
    <scope>NUCLEOTIDE SEQUENCE [LARGE SCALE GENOMIC DNA]</scope>
    <source>
        <strain evidence="7 10">OUH 308042</strain>
    </source>
</reference>
<dbReference type="Pfam" id="PF04542">
    <property type="entry name" value="Sigma70_r2"/>
    <property type="match status" value="1"/>
</dbReference>
<keyword evidence="2" id="KW-0805">Transcription regulation</keyword>